<sequence>MLARDIPLEIQWKILNHLGTASQIQYSLVSKQWRRAARHVLFHTIHLRSAKRENEFVATLVRSPCLRELVKELVLYDSTSMKKTQRYISLIHLTPNLRLLETKRNAGSLYQAALQEVQHGQWKSLHCIKPSIRSSSSFSVGAIGIGFSCPEYYGLLTALQDRLSSISLDISHMTHSLFELYCFQFPSYITRQIRFLSVKELECVSSEMTAIRSLDEVLMLCPNATEVTLKLNRLDKYEDQLIPIRPNMMVTRLSILLFISTEAGLDYISCKFPNARQLVIMANLLGEITAKFVHYALSMAKSNVSFREGKDLNQFFDGLSSFRFEGNIQIKLGPNLLHLQHDRFKPRYSKLSVKPKMHGLDLTQESLKVYLSQLNELSIGPIEEEHNQLLILCSQLQVLCIYCEDTITYNGPVLPITCLILESEGDNMKFLKEFTAFTPNLKDIKVNLSSDNICHIDVPYASLHSLDIYFRRTREASSVFLCIARLGIKSYFRVVKDQIIEIEATDHKKKQFQEIYLEAKINCKDIKHIEIQWESCRNIRCRVVHTF</sequence>
<gene>
    <name evidence="2" type="ORF">A0J61_08089</name>
</gene>
<dbReference type="Gene3D" id="1.20.1280.50">
    <property type="match status" value="1"/>
</dbReference>
<protein>
    <recommendedName>
        <fullName evidence="1">F-box domain-containing protein</fullName>
    </recommendedName>
</protein>
<dbReference type="InterPro" id="IPR001810">
    <property type="entry name" value="F-box_dom"/>
</dbReference>
<dbReference type="EMBL" id="LUGH01000593">
    <property type="protein sequence ID" value="OBZ83862.1"/>
    <property type="molecule type" value="Genomic_DNA"/>
</dbReference>
<name>A0A1C7N416_9FUNG</name>
<evidence type="ECO:0000259" key="1">
    <source>
        <dbReference type="PROSITE" id="PS50181"/>
    </source>
</evidence>
<reference evidence="2 3" key="1">
    <citation type="submission" date="2016-03" db="EMBL/GenBank/DDBJ databases">
        <title>Choanephora cucurbitarum.</title>
        <authorList>
            <person name="Min B."/>
            <person name="Park H."/>
            <person name="Park J.-H."/>
            <person name="Shin H.-D."/>
            <person name="Choi I.-G."/>
        </authorList>
    </citation>
    <scope>NUCLEOTIDE SEQUENCE [LARGE SCALE GENOMIC DNA]</scope>
    <source>
        <strain evidence="2 3">KUS-F28377</strain>
    </source>
</reference>
<dbReference type="PROSITE" id="PS50181">
    <property type="entry name" value="FBOX"/>
    <property type="match status" value="1"/>
</dbReference>
<keyword evidence="3" id="KW-1185">Reference proteome</keyword>
<dbReference type="Proteomes" id="UP000093000">
    <property type="component" value="Unassembled WGS sequence"/>
</dbReference>
<proteinExistence type="predicted"/>
<dbReference type="InterPro" id="IPR036047">
    <property type="entry name" value="F-box-like_dom_sf"/>
</dbReference>
<dbReference type="AlphaFoldDB" id="A0A1C7N416"/>
<dbReference type="SUPFAM" id="SSF81383">
    <property type="entry name" value="F-box domain"/>
    <property type="match status" value="1"/>
</dbReference>
<dbReference type="InParanoid" id="A0A1C7N416"/>
<comment type="caution">
    <text evidence="2">The sequence shown here is derived from an EMBL/GenBank/DDBJ whole genome shotgun (WGS) entry which is preliminary data.</text>
</comment>
<evidence type="ECO:0000313" key="3">
    <source>
        <dbReference type="Proteomes" id="UP000093000"/>
    </source>
</evidence>
<evidence type="ECO:0000313" key="2">
    <source>
        <dbReference type="EMBL" id="OBZ83862.1"/>
    </source>
</evidence>
<dbReference type="OrthoDB" id="2299019at2759"/>
<accession>A0A1C7N416</accession>
<organism evidence="2 3">
    <name type="scientific">Choanephora cucurbitarum</name>
    <dbReference type="NCBI Taxonomy" id="101091"/>
    <lineage>
        <taxon>Eukaryota</taxon>
        <taxon>Fungi</taxon>
        <taxon>Fungi incertae sedis</taxon>
        <taxon>Mucoromycota</taxon>
        <taxon>Mucoromycotina</taxon>
        <taxon>Mucoromycetes</taxon>
        <taxon>Mucorales</taxon>
        <taxon>Mucorineae</taxon>
        <taxon>Choanephoraceae</taxon>
        <taxon>Choanephoroideae</taxon>
        <taxon>Choanephora</taxon>
    </lineage>
</organism>
<dbReference type="Pfam" id="PF00646">
    <property type="entry name" value="F-box"/>
    <property type="match status" value="1"/>
</dbReference>
<feature type="domain" description="F-box" evidence="1">
    <location>
        <begin position="1"/>
        <end position="45"/>
    </location>
</feature>